<evidence type="ECO:0000313" key="1">
    <source>
        <dbReference type="EMBL" id="MFC0214904.1"/>
    </source>
</evidence>
<evidence type="ECO:0000313" key="2">
    <source>
        <dbReference type="Proteomes" id="UP001589776"/>
    </source>
</evidence>
<comment type="caution">
    <text evidence="1">The sequence shown here is derived from an EMBL/GenBank/DDBJ whole genome shotgun (WGS) entry which is preliminary data.</text>
</comment>
<evidence type="ECO:0008006" key="3">
    <source>
        <dbReference type="Google" id="ProtNLM"/>
    </source>
</evidence>
<dbReference type="RefSeq" id="WP_377472329.1">
    <property type="nucleotide sequence ID" value="NZ_JBHLWN010000077.1"/>
</dbReference>
<proteinExistence type="predicted"/>
<reference evidence="1 2" key="1">
    <citation type="submission" date="2024-09" db="EMBL/GenBank/DDBJ databases">
        <authorList>
            <person name="Sun Q."/>
            <person name="Mori K."/>
        </authorList>
    </citation>
    <scope>NUCLEOTIDE SEQUENCE [LARGE SCALE GENOMIC DNA]</scope>
    <source>
        <strain evidence="1 2">CCM 7759</strain>
    </source>
</reference>
<gene>
    <name evidence="1" type="ORF">ACFFK0_21070</name>
</gene>
<dbReference type="SUPFAM" id="SSF55846">
    <property type="entry name" value="N-acetylmuramoyl-L-alanine amidase-like"/>
    <property type="match status" value="1"/>
</dbReference>
<accession>A0ABV6DQH5</accession>
<protein>
    <recommendedName>
        <fullName evidence="3">N-acetylmuramoyl-L-alanine amidase</fullName>
    </recommendedName>
</protein>
<dbReference type="Proteomes" id="UP001589776">
    <property type="component" value="Unassembled WGS sequence"/>
</dbReference>
<keyword evidence="2" id="KW-1185">Reference proteome</keyword>
<dbReference type="EMBL" id="JBHLWN010000077">
    <property type="protein sequence ID" value="MFC0214904.1"/>
    <property type="molecule type" value="Genomic_DNA"/>
</dbReference>
<name>A0ABV6DQH5_9BACL</name>
<sequence>MPVVGVILHHSVCPSINGKGYDYFITRSGGIIPGSEPTSPEYIHICIEGDFHAPPHAMSQQLQEQLFVAQKLLLILAARHGFAANALLPHNEDCPGGHFPWTELVISAQDGYH</sequence>
<dbReference type="InterPro" id="IPR036505">
    <property type="entry name" value="Amidase/PGRP_sf"/>
</dbReference>
<organism evidence="1 2">
    <name type="scientific">Paenibacillus chartarius</name>
    <dbReference type="NCBI Taxonomy" id="747481"/>
    <lineage>
        <taxon>Bacteria</taxon>
        <taxon>Bacillati</taxon>
        <taxon>Bacillota</taxon>
        <taxon>Bacilli</taxon>
        <taxon>Bacillales</taxon>
        <taxon>Paenibacillaceae</taxon>
        <taxon>Paenibacillus</taxon>
    </lineage>
</organism>